<dbReference type="SUPFAM" id="SSF48452">
    <property type="entry name" value="TPR-like"/>
    <property type="match status" value="1"/>
</dbReference>
<name>X0T804_9ZZZZ</name>
<protein>
    <recommendedName>
        <fullName evidence="2">Tetratricopeptide repeat protein</fullName>
    </recommendedName>
</protein>
<dbReference type="AlphaFoldDB" id="X0T804"/>
<feature type="non-terminal residue" evidence="1">
    <location>
        <position position="233"/>
    </location>
</feature>
<evidence type="ECO:0000313" key="1">
    <source>
        <dbReference type="EMBL" id="GAF84327.1"/>
    </source>
</evidence>
<comment type="caution">
    <text evidence="1">The sequence shown here is derived from an EMBL/GenBank/DDBJ whole genome shotgun (WGS) entry which is preliminary data.</text>
</comment>
<dbReference type="InterPro" id="IPR011990">
    <property type="entry name" value="TPR-like_helical_dom_sf"/>
</dbReference>
<sequence>MLAKSLMAQDRWQDAIEQFEAISVGLKNDPELFKARFAGDVDWAIALLATGKITEARQQLKTGLKLTSRQLGQNHYRTAIIRGAIAAAHAADGDKETAMAGFAEAVPIILNQFRKTDVATHTRSTQDPYLTFTLESYMNLLADIHGSPLEAKMKIDALETSFTLADFVRAHAVQRAVSASSVRYGIKDPELAGLVRSEQDSAKRLDALYGTLAVAVTQPTTANNPEAIQSLRG</sequence>
<gene>
    <name evidence="1" type="ORF">S01H1_06928</name>
</gene>
<dbReference type="Gene3D" id="1.25.40.10">
    <property type="entry name" value="Tetratricopeptide repeat domain"/>
    <property type="match status" value="1"/>
</dbReference>
<evidence type="ECO:0008006" key="2">
    <source>
        <dbReference type="Google" id="ProtNLM"/>
    </source>
</evidence>
<reference evidence="1" key="1">
    <citation type="journal article" date="2014" name="Front. Microbiol.">
        <title>High frequency of phylogenetically diverse reductive dehalogenase-homologous genes in deep subseafloor sedimentary metagenomes.</title>
        <authorList>
            <person name="Kawai M."/>
            <person name="Futagami T."/>
            <person name="Toyoda A."/>
            <person name="Takaki Y."/>
            <person name="Nishi S."/>
            <person name="Hori S."/>
            <person name="Arai W."/>
            <person name="Tsubouchi T."/>
            <person name="Morono Y."/>
            <person name="Uchiyama I."/>
            <person name="Ito T."/>
            <person name="Fujiyama A."/>
            <person name="Inagaki F."/>
            <person name="Takami H."/>
        </authorList>
    </citation>
    <scope>NUCLEOTIDE SEQUENCE</scope>
    <source>
        <strain evidence="1">Expedition CK06-06</strain>
    </source>
</reference>
<proteinExistence type="predicted"/>
<accession>X0T804</accession>
<organism evidence="1">
    <name type="scientific">marine sediment metagenome</name>
    <dbReference type="NCBI Taxonomy" id="412755"/>
    <lineage>
        <taxon>unclassified sequences</taxon>
        <taxon>metagenomes</taxon>
        <taxon>ecological metagenomes</taxon>
    </lineage>
</organism>
<dbReference type="EMBL" id="BARS01003571">
    <property type="protein sequence ID" value="GAF84327.1"/>
    <property type="molecule type" value="Genomic_DNA"/>
</dbReference>